<dbReference type="EMBL" id="JABMIG020000067">
    <property type="protein sequence ID" value="KAL3795907.1"/>
    <property type="molecule type" value="Genomic_DNA"/>
</dbReference>
<evidence type="ECO:0008006" key="3">
    <source>
        <dbReference type="Google" id="ProtNLM"/>
    </source>
</evidence>
<evidence type="ECO:0000313" key="1">
    <source>
        <dbReference type="EMBL" id="KAL3795907.1"/>
    </source>
</evidence>
<gene>
    <name evidence="1" type="ORF">HJC23_002178</name>
</gene>
<dbReference type="AlphaFoldDB" id="A0ABD3Q777"/>
<evidence type="ECO:0000313" key="2">
    <source>
        <dbReference type="Proteomes" id="UP001516023"/>
    </source>
</evidence>
<sequence length="698" mass="79811">MRINTTDKHVYAKNTPSISFVLSLAILGMLRGPIQTNSFELRQRTLSTCRFAPCFANGLSRRRCLTRVGTRSRIPAARIRTQLSRQFSELRPMSEMQQRNPSKLDLKNSELRPMSEMQQRNPSKLDLQNGLNPMKPLSHSSQHGEISPISSSRQNTFTLSDMLQYLNQVEIHLQRPSLPANECHYCYQSDNPTTFFKYVGATLAKPMMRTLIYGDVLTNNDDVMAAYNSITESEFLRNRQRTERVRFDERIRDERVLMEFERMSRFVLQDLRPALLELDADLRDNFVPKLNERINAVEALVEPVRNGQKVESRALSLFHRLASGRYYQGKLGNLVSDLFPELYETYKKASQRITEREVLERLIDLDLVNNRNIPKNDEFQRRISAARNCLDMFYPASRNKAMETCTGARADLGTDRYAEDSEAECPVASGRKAEESCIRYIVQRRQESVSSERKCRILRNVYVNTRRNYDTNNVGIPTPKYKPPKTHKNGFAIIWTSEGGTDRYRVCSEFDVLILNSCHGRHSLGTLSNDHRQCISEGYSFVEAIWEAKRTISPSTLYDVLTKKLAAVELLLDDESAELVYEDGESAGTLPISPSTRQHNTPTFTFGIYGIELLHPQNAADSIRSVAGANVVSSNLNEVICAIERCTESRNELLLVEVETNRALSIVDKLKKLVKEKIKNEKNIQILVCIDEEVDFMG</sequence>
<keyword evidence="2" id="KW-1185">Reference proteome</keyword>
<dbReference type="Proteomes" id="UP001516023">
    <property type="component" value="Unassembled WGS sequence"/>
</dbReference>
<protein>
    <recommendedName>
        <fullName evidence="3">CARD domain-containing protein</fullName>
    </recommendedName>
</protein>
<comment type="caution">
    <text evidence="1">The sequence shown here is derived from an EMBL/GenBank/DDBJ whole genome shotgun (WGS) entry which is preliminary data.</text>
</comment>
<accession>A0ABD3Q777</accession>
<organism evidence="1 2">
    <name type="scientific">Cyclotella cryptica</name>
    <dbReference type="NCBI Taxonomy" id="29204"/>
    <lineage>
        <taxon>Eukaryota</taxon>
        <taxon>Sar</taxon>
        <taxon>Stramenopiles</taxon>
        <taxon>Ochrophyta</taxon>
        <taxon>Bacillariophyta</taxon>
        <taxon>Coscinodiscophyceae</taxon>
        <taxon>Thalassiosirophycidae</taxon>
        <taxon>Stephanodiscales</taxon>
        <taxon>Stephanodiscaceae</taxon>
        <taxon>Cyclotella</taxon>
    </lineage>
</organism>
<name>A0ABD3Q777_9STRA</name>
<proteinExistence type="predicted"/>
<reference evidence="1 2" key="1">
    <citation type="journal article" date="2020" name="G3 (Bethesda)">
        <title>Improved Reference Genome for Cyclotella cryptica CCMP332, a Model for Cell Wall Morphogenesis, Salinity Adaptation, and Lipid Production in Diatoms (Bacillariophyta).</title>
        <authorList>
            <person name="Roberts W.R."/>
            <person name="Downey K.M."/>
            <person name="Ruck E.C."/>
            <person name="Traller J.C."/>
            <person name="Alverson A.J."/>
        </authorList>
    </citation>
    <scope>NUCLEOTIDE SEQUENCE [LARGE SCALE GENOMIC DNA]</scope>
    <source>
        <strain evidence="1 2">CCMP332</strain>
    </source>
</reference>